<dbReference type="AlphaFoldDB" id="M3DM77"/>
<sequence>MTQTTLEPTGPEQLRPVQEPCPNCACCTAPLCERGRLSVGECMAHTPPEHTVTVAGCPCSSVTTRGTHAWRAEMTRITRHATEDPMPESAEDILRALTAAEAFTDRGGFLRTLRARGYVTGREPAWQITDAGRRYITARTERRFTTPVEVLSVDTTARTASVVVVGWDIDAPVTVLLDHLTSATGMSPDDLPGRFLEAKANCHTTDPDDLVLTRIQTSPDLPAGWMGIEKTGAGK</sequence>
<evidence type="ECO:0000313" key="1">
    <source>
        <dbReference type="EMBL" id="EMF31090.1"/>
    </source>
</evidence>
<proteinExistence type="predicted"/>
<accession>M3DM77</accession>
<dbReference type="RefSeq" id="WP_006129695.1">
    <property type="nucleotide sequence ID" value="NZ_AOHP01000004.1"/>
</dbReference>
<dbReference type="Proteomes" id="UP000011732">
    <property type="component" value="Unassembled WGS sequence"/>
</dbReference>
<comment type="caution">
    <text evidence="1">The sequence shown here is derived from an EMBL/GenBank/DDBJ whole genome shotgun (WGS) entry which is preliminary data.</text>
</comment>
<evidence type="ECO:0000313" key="2">
    <source>
        <dbReference type="Proteomes" id="UP000011732"/>
    </source>
</evidence>
<keyword evidence="2" id="KW-1185">Reference proteome</keyword>
<gene>
    <name evidence="1" type="ORF">H114_00637</name>
</gene>
<dbReference type="OrthoDB" id="4232379at2"/>
<dbReference type="EMBL" id="AOHP01000004">
    <property type="protein sequence ID" value="EMF31090.1"/>
    <property type="molecule type" value="Genomic_DNA"/>
</dbReference>
<dbReference type="PATRIC" id="fig|1284664.3.peg.133"/>
<protein>
    <submittedName>
        <fullName evidence="1">Uncharacterized protein</fullName>
    </submittedName>
</protein>
<organism evidence="1 2">
    <name type="scientific">Streptomyces gancidicus BKS 13-15</name>
    <dbReference type="NCBI Taxonomy" id="1284664"/>
    <lineage>
        <taxon>Bacteria</taxon>
        <taxon>Bacillati</taxon>
        <taxon>Actinomycetota</taxon>
        <taxon>Actinomycetes</taxon>
        <taxon>Kitasatosporales</taxon>
        <taxon>Streptomycetaceae</taxon>
        <taxon>Streptomyces</taxon>
        <taxon>Streptomyces pseudogriseolus group</taxon>
    </lineage>
</organism>
<name>M3DM77_STREZ</name>
<reference evidence="1 2" key="1">
    <citation type="journal article" date="2013" name="Genome Announc.">
        <title>Draft Genome Sequence of Streptomyces gancidicus Strain BKS 13-15.</title>
        <authorList>
            <person name="Kumar S."/>
            <person name="Kaur N."/>
            <person name="Singh N.K."/>
            <person name="Raghava G.P."/>
            <person name="Mayilraj S."/>
        </authorList>
    </citation>
    <scope>NUCLEOTIDE SEQUENCE [LARGE SCALE GENOMIC DNA]</scope>
    <source>
        <strain evidence="1 2">BKS 13-15</strain>
    </source>
</reference>